<evidence type="ECO:0000313" key="7">
    <source>
        <dbReference type="EMBL" id="HGW91976.1"/>
    </source>
</evidence>
<dbReference type="Pfam" id="PF08281">
    <property type="entry name" value="Sigma70_r4_2"/>
    <property type="match status" value="1"/>
</dbReference>
<dbReference type="InterPro" id="IPR007627">
    <property type="entry name" value="RNA_pol_sigma70_r2"/>
</dbReference>
<keyword evidence="3" id="KW-0731">Sigma factor</keyword>
<dbReference type="InterPro" id="IPR013249">
    <property type="entry name" value="RNA_pol_sigma70_r4_t2"/>
</dbReference>
<dbReference type="PANTHER" id="PTHR43133">
    <property type="entry name" value="RNA POLYMERASE ECF-TYPE SIGMA FACTO"/>
    <property type="match status" value="1"/>
</dbReference>
<keyword evidence="4" id="KW-0804">Transcription</keyword>
<sequence>MEIDLKKLKKRDIKEFEKLFNIYINRVYSVVYRIIKDHHYSEDITMIVLNKVWENIIFFREESKLSTWIYRIAYNTALEFKRSEKIEFSDLNEDIKVEYNPVEKMDYEEKINIIKRELQKIPEKYSVAITLHYIDDMSYNDISEIMGIDISDVKNYIHRGKDMLKKAIERRKNGI</sequence>
<dbReference type="GO" id="GO:0016987">
    <property type="term" value="F:sigma factor activity"/>
    <property type="evidence" value="ECO:0007669"/>
    <property type="project" value="UniProtKB-KW"/>
</dbReference>
<protein>
    <submittedName>
        <fullName evidence="7">RNA polymerase sigma factor</fullName>
    </submittedName>
</protein>
<evidence type="ECO:0000259" key="5">
    <source>
        <dbReference type="Pfam" id="PF04542"/>
    </source>
</evidence>
<evidence type="ECO:0000256" key="4">
    <source>
        <dbReference type="ARBA" id="ARBA00023163"/>
    </source>
</evidence>
<dbReference type="SUPFAM" id="SSF88946">
    <property type="entry name" value="Sigma2 domain of RNA polymerase sigma factors"/>
    <property type="match status" value="1"/>
</dbReference>
<dbReference type="CDD" id="cd06171">
    <property type="entry name" value="Sigma70_r4"/>
    <property type="match status" value="1"/>
</dbReference>
<evidence type="ECO:0000256" key="3">
    <source>
        <dbReference type="ARBA" id="ARBA00023082"/>
    </source>
</evidence>
<proteinExistence type="inferred from homology"/>
<organism evidence="7">
    <name type="scientific">candidate division WOR-3 bacterium</name>
    <dbReference type="NCBI Taxonomy" id="2052148"/>
    <lineage>
        <taxon>Bacteria</taxon>
        <taxon>Bacteria division WOR-3</taxon>
    </lineage>
</organism>
<dbReference type="GO" id="GO:0003677">
    <property type="term" value="F:DNA binding"/>
    <property type="evidence" value="ECO:0007669"/>
    <property type="project" value="InterPro"/>
</dbReference>
<keyword evidence="2" id="KW-0805">Transcription regulation</keyword>
<dbReference type="EMBL" id="DTHG01000069">
    <property type="protein sequence ID" value="HGW91976.1"/>
    <property type="molecule type" value="Genomic_DNA"/>
</dbReference>
<dbReference type="InterPro" id="IPR036388">
    <property type="entry name" value="WH-like_DNA-bd_sf"/>
</dbReference>
<feature type="domain" description="RNA polymerase sigma-70 region 2" evidence="5">
    <location>
        <begin position="19"/>
        <end position="85"/>
    </location>
</feature>
<dbReference type="Pfam" id="PF04542">
    <property type="entry name" value="Sigma70_r2"/>
    <property type="match status" value="1"/>
</dbReference>
<dbReference type="InterPro" id="IPR013325">
    <property type="entry name" value="RNA_pol_sigma_r2"/>
</dbReference>
<accession>A0A7C4U7E9</accession>
<comment type="similarity">
    <text evidence="1">Belongs to the sigma-70 factor family. ECF subfamily.</text>
</comment>
<dbReference type="Gene3D" id="1.10.1740.10">
    <property type="match status" value="1"/>
</dbReference>
<evidence type="ECO:0000259" key="6">
    <source>
        <dbReference type="Pfam" id="PF08281"/>
    </source>
</evidence>
<dbReference type="InterPro" id="IPR013324">
    <property type="entry name" value="RNA_pol_sigma_r3/r4-like"/>
</dbReference>
<name>A0A7C4U7E9_UNCW3</name>
<dbReference type="GO" id="GO:0006352">
    <property type="term" value="P:DNA-templated transcription initiation"/>
    <property type="evidence" value="ECO:0007669"/>
    <property type="project" value="InterPro"/>
</dbReference>
<comment type="caution">
    <text evidence="7">The sequence shown here is derived from an EMBL/GenBank/DDBJ whole genome shotgun (WGS) entry which is preliminary data.</text>
</comment>
<reference evidence="7" key="1">
    <citation type="journal article" date="2020" name="mSystems">
        <title>Genome- and Community-Level Interaction Insights into Carbon Utilization and Element Cycling Functions of Hydrothermarchaeota in Hydrothermal Sediment.</title>
        <authorList>
            <person name="Zhou Z."/>
            <person name="Liu Y."/>
            <person name="Xu W."/>
            <person name="Pan J."/>
            <person name="Luo Z.H."/>
            <person name="Li M."/>
        </authorList>
    </citation>
    <scope>NUCLEOTIDE SEQUENCE [LARGE SCALE GENOMIC DNA]</scope>
    <source>
        <strain evidence="7">SpSt-780</strain>
    </source>
</reference>
<evidence type="ECO:0000256" key="2">
    <source>
        <dbReference type="ARBA" id="ARBA00023015"/>
    </source>
</evidence>
<dbReference type="PANTHER" id="PTHR43133:SF51">
    <property type="entry name" value="RNA POLYMERASE SIGMA FACTOR"/>
    <property type="match status" value="1"/>
</dbReference>
<dbReference type="SUPFAM" id="SSF88659">
    <property type="entry name" value="Sigma3 and sigma4 domains of RNA polymerase sigma factors"/>
    <property type="match status" value="1"/>
</dbReference>
<evidence type="ECO:0000256" key="1">
    <source>
        <dbReference type="ARBA" id="ARBA00010641"/>
    </source>
</evidence>
<dbReference type="Gene3D" id="1.10.10.10">
    <property type="entry name" value="Winged helix-like DNA-binding domain superfamily/Winged helix DNA-binding domain"/>
    <property type="match status" value="1"/>
</dbReference>
<dbReference type="InterPro" id="IPR014284">
    <property type="entry name" value="RNA_pol_sigma-70_dom"/>
</dbReference>
<feature type="domain" description="RNA polymerase sigma factor 70 region 4 type 2" evidence="6">
    <location>
        <begin position="113"/>
        <end position="163"/>
    </location>
</feature>
<gene>
    <name evidence="7" type="ORF">ENV67_05480</name>
</gene>
<dbReference type="NCBIfam" id="TIGR02937">
    <property type="entry name" value="sigma70-ECF"/>
    <property type="match status" value="1"/>
</dbReference>
<dbReference type="InterPro" id="IPR039425">
    <property type="entry name" value="RNA_pol_sigma-70-like"/>
</dbReference>
<dbReference type="AlphaFoldDB" id="A0A7C4U7E9"/>